<sequence length="79" mass="9349">MWTRNRHTVNFRVKLDRINTSPFKDTECRNCVVLPLCMGGCTYCRLNKNKFCIPEKYFLDKYINKLYTEALSHKGASRP</sequence>
<organism evidence="1 2">
    <name type="scientific">Faecalibacterium hominis</name>
    <name type="common">ex Afrizal et al. 2022</name>
    <dbReference type="NCBI Taxonomy" id="2881265"/>
    <lineage>
        <taxon>Bacteria</taxon>
        <taxon>Bacillati</taxon>
        <taxon>Bacillota</taxon>
        <taxon>Clostridia</taxon>
        <taxon>Eubacteriales</taxon>
        <taxon>Oscillospiraceae</taxon>
        <taxon>Faecalibacterium</taxon>
    </lineage>
</organism>
<keyword evidence="2" id="KW-1185">Reference proteome</keyword>
<name>A0ABS8FH24_9FIRM</name>
<dbReference type="EMBL" id="JAJEQO010000004">
    <property type="protein sequence ID" value="MCC2212612.1"/>
    <property type="molecule type" value="Genomic_DNA"/>
</dbReference>
<dbReference type="InterPro" id="IPR023885">
    <property type="entry name" value="4Fe4S-binding_SPASM_dom"/>
</dbReference>
<reference evidence="1 2" key="1">
    <citation type="submission" date="2021-10" db="EMBL/GenBank/DDBJ databases">
        <title>Anaerobic single-cell dispensing facilitates the cultivation of human gut bacteria.</title>
        <authorList>
            <person name="Afrizal A."/>
        </authorList>
    </citation>
    <scope>NUCLEOTIDE SEQUENCE [LARGE SCALE GENOMIC DNA]</scope>
    <source>
        <strain evidence="1 2">CLA-AA-H223</strain>
    </source>
</reference>
<protein>
    <submittedName>
        <fullName evidence="1">SPASM domain-containing protein</fullName>
    </submittedName>
</protein>
<dbReference type="InterPro" id="IPR013785">
    <property type="entry name" value="Aldolase_TIM"/>
</dbReference>
<evidence type="ECO:0000313" key="2">
    <source>
        <dbReference type="Proteomes" id="UP001199236"/>
    </source>
</evidence>
<accession>A0ABS8FH24</accession>
<comment type="caution">
    <text evidence="1">The sequence shown here is derived from an EMBL/GenBank/DDBJ whole genome shotgun (WGS) entry which is preliminary data.</text>
</comment>
<proteinExistence type="predicted"/>
<dbReference type="Gene3D" id="3.20.20.70">
    <property type="entry name" value="Aldolase class I"/>
    <property type="match status" value="1"/>
</dbReference>
<gene>
    <name evidence="1" type="ORF">LKD34_03720</name>
</gene>
<dbReference type="NCBIfam" id="TIGR04085">
    <property type="entry name" value="rSAM_more_4Fe4S"/>
    <property type="match status" value="1"/>
</dbReference>
<evidence type="ECO:0000313" key="1">
    <source>
        <dbReference type="EMBL" id="MCC2212612.1"/>
    </source>
</evidence>
<dbReference type="Proteomes" id="UP001199236">
    <property type="component" value="Unassembled WGS sequence"/>
</dbReference>